<dbReference type="InterPro" id="IPR002104">
    <property type="entry name" value="Integrase_catalytic"/>
</dbReference>
<evidence type="ECO:0000259" key="6">
    <source>
        <dbReference type="PROSITE" id="PS51898"/>
    </source>
</evidence>
<keyword evidence="4" id="KW-0233">DNA recombination</keyword>
<dbReference type="PANTHER" id="PTHR30349:SF41">
    <property type="entry name" value="INTEGRASE_RECOMBINASE PROTEIN MJ0367-RELATED"/>
    <property type="match status" value="1"/>
</dbReference>
<evidence type="ECO:0000256" key="2">
    <source>
        <dbReference type="ARBA" id="ARBA00022908"/>
    </source>
</evidence>
<feature type="domain" description="Tyr recombinase" evidence="6">
    <location>
        <begin position="114"/>
        <end position="291"/>
    </location>
</feature>
<dbReference type="Proteomes" id="UP000177080">
    <property type="component" value="Unassembled WGS sequence"/>
</dbReference>
<evidence type="ECO:0000256" key="3">
    <source>
        <dbReference type="ARBA" id="ARBA00023125"/>
    </source>
</evidence>
<evidence type="ECO:0000256" key="4">
    <source>
        <dbReference type="ARBA" id="ARBA00023172"/>
    </source>
</evidence>
<dbReference type="Pfam" id="PF00589">
    <property type="entry name" value="Phage_integrase"/>
    <property type="match status" value="1"/>
</dbReference>
<evidence type="ECO:0000256" key="5">
    <source>
        <dbReference type="PROSITE-ProRule" id="PRU01248"/>
    </source>
</evidence>
<protein>
    <recommendedName>
        <fullName evidence="10">Tyrosine recombinase XerC</fullName>
    </recommendedName>
</protein>
<dbReference type="GO" id="GO:0003677">
    <property type="term" value="F:DNA binding"/>
    <property type="evidence" value="ECO:0007669"/>
    <property type="project" value="UniProtKB-UniRule"/>
</dbReference>
<dbReference type="Gene3D" id="1.10.150.130">
    <property type="match status" value="1"/>
</dbReference>
<evidence type="ECO:0000256" key="1">
    <source>
        <dbReference type="ARBA" id="ARBA00008857"/>
    </source>
</evidence>
<dbReference type="InterPro" id="IPR011010">
    <property type="entry name" value="DNA_brk_join_enz"/>
</dbReference>
<dbReference type="PANTHER" id="PTHR30349">
    <property type="entry name" value="PHAGE INTEGRASE-RELATED"/>
    <property type="match status" value="1"/>
</dbReference>
<dbReference type="GO" id="GO:0006310">
    <property type="term" value="P:DNA recombination"/>
    <property type="evidence" value="ECO:0007669"/>
    <property type="project" value="UniProtKB-KW"/>
</dbReference>
<accession>A0A1F4ZFG7</accession>
<sequence>MASLPDPISFDTALEKFTSHLKSQHRSSSTSIAYIGDLAQLRSYLETHRITQATTVQTQHLEEFVTQLGEKNYTPKSISRKINSLKTFFKFLHQTGLHNSNPASPLTHPKYTTPPPRILTQEEYSKLRDACRLDIRVCAIVEILLQTGMRISELANLRLEDIKKNELFIRPLENNPERSIPLNRQATIAIQNYLSLRPTTADTHLFVTKTGRPLLIRNIRTSIDRYFKKAGLSNIKVNDLRHTFIAHQLSNGVLPEVIHKHVGHRRISSTEKYLEFIKITATTTSSKLLEL</sequence>
<gene>
    <name evidence="8" type="ORF">A2989_05080</name>
</gene>
<evidence type="ECO:0008006" key="10">
    <source>
        <dbReference type="Google" id="ProtNLM"/>
    </source>
</evidence>
<organism evidence="8 9">
    <name type="scientific">Candidatus Amesbacteria bacterium RIFCSPLOWO2_01_FULL_48_25</name>
    <dbReference type="NCBI Taxonomy" id="1797259"/>
    <lineage>
        <taxon>Bacteria</taxon>
        <taxon>Candidatus Amesiibacteriota</taxon>
    </lineage>
</organism>
<dbReference type="InterPro" id="IPR013762">
    <property type="entry name" value="Integrase-like_cat_sf"/>
</dbReference>
<dbReference type="EMBL" id="MEXN01000001">
    <property type="protein sequence ID" value="OGD04377.1"/>
    <property type="molecule type" value="Genomic_DNA"/>
</dbReference>
<name>A0A1F4ZFG7_9BACT</name>
<dbReference type="AlphaFoldDB" id="A0A1F4ZFG7"/>
<evidence type="ECO:0000259" key="7">
    <source>
        <dbReference type="PROSITE" id="PS51900"/>
    </source>
</evidence>
<dbReference type="GO" id="GO:0015074">
    <property type="term" value="P:DNA integration"/>
    <property type="evidence" value="ECO:0007669"/>
    <property type="project" value="UniProtKB-KW"/>
</dbReference>
<dbReference type="Gene3D" id="1.10.443.10">
    <property type="entry name" value="Intergrase catalytic core"/>
    <property type="match status" value="1"/>
</dbReference>
<evidence type="ECO:0000313" key="8">
    <source>
        <dbReference type="EMBL" id="OGD04377.1"/>
    </source>
</evidence>
<dbReference type="SUPFAM" id="SSF56349">
    <property type="entry name" value="DNA breaking-rejoining enzymes"/>
    <property type="match status" value="1"/>
</dbReference>
<dbReference type="InterPro" id="IPR010998">
    <property type="entry name" value="Integrase_recombinase_N"/>
</dbReference>
<feature type="domain" description="Core-binding (CB)" evidence="7">
    <location>
        <begin position="8"/>
        <end position="93"/>
    </location>
</feature>
<dbReference type="PROSITE" id="PS51898">
    <property type="entry name" value="TYR_RECOMBINASE"/>
    <property type="match status" value="1"/>
</dbReference>
<dbReference type="InterPro" id="IPR004107">
    <property type="entry name" value="Integrase_SAM-like_N"/>
</dbReference>
<dbReference type="InterPro" id="IPR050090">
    <property type="entry name" value="Tyrosine_recombinase_XerCD"/>
</dbReference>
<dbReference type="STRING" id="1797259.A2989_05080"/>
<dbReference type="Pfam" id="PF02899">
    <property type="entry name" value="Phage_int_SAM_1"/>
    <property type="match status" value="1"/>
</dbReference>
<dbReference type="PROSITE" id="PS51900">
    <property type="entry name" value="CB"/>
    <property type="match status" value="1"/>
</dbReference>
<dbReference type="CDD" id="cd00397">
    <property type="entry name" value="DNA_BRE_C"/>
    <property type="match status" value="1"/>
</dbReference>
<evidence type="ECO:0000313" key="9">
    <source>
        <dbReference type="Proteomes" id="UP000177080"/>
    </source>
</evidence>
<keyword evidence="2" id="KW-0229">DNA integration</keyword>
<comment type="caution">
    <text evidence="8">The sequence shown here is derived from an EMBL/GenBank/DDBJ whole genome shotgun (WGS) entry which is preliminary data.</text>
</comment>
<reference evidence="8 9" key="1">
    <citation type="journal article" date="2016" name="Nat. Commun.">
        <title>Thousands of microbial genomes shed light on interconnected biogeochemical processes in an aquifer system.</title>
        <authorList>
            <person name="Anantharaman K."/>
            <person name="Brown C.T."/>
            <person name="Hug L.A."/>
            <person name="Sharon I."/>
            <person name="Castelle C.J."/>
            <person name="Probst A.J."/>
            <person name="Thomas B.C."/>
            <person name="Singh A."/>
            <person name="Wilkins M.J."/>
            <person name="Karaoz U."/>
            <person name="Brodie E.L."/>
            <person name="Williams K.H."/>
            <person name="Hubbard S.S."/>
            <person name="Banfield J.F."/>
        </authorList>
    </citation>
    <scope>NUCLEOTIDE SEQUENCE [LARGE SCALE GENOMIC DNA]</scope>
</reference>
<dbReference type="InterPro" id="IPR044068">
    <property type="entry name" value="CB"/>
</dbReference>
<comment type="similarity">
    <text evidence="1">Belongs to the 'phage' integrase family.</text>
</comment>
<keyword evidence="3 5" id="KW-0238">DNA-binding</keyword>
<proteinExistence type="inferred from homology"/>